<proteinExistence type="predicted"/>
<evidence type="ECO:0000313" key="2">
    <source>
        <dbReference type="EMBL" id="CAB4581266.1"/>
    </source>
</evidence>
<evidence type="ECO:0000259" key="1">
    <source>
        <dbReference type="Pfam" id="PF24254"/>
    </source>
</evidence>
<dbReference type="EMBL" id="CAEZTU010000055">
    <property type="protein sequence ID" value="CAB4581266.1"/>
    <property type="molecule type" value="Genomic_DNA"/>
</dbReference>
<protein>
    <submittedName>
        <fullName evidence="2">Unannotated protein</fullName>
    </submittedName>
</protein>
<dbReference type="InterPro" id="IPR055878">
    <property type="entry name" value="DUF7455"/>
</dbReference>
<organism evidence="2">
    <name type="scientific">freshwater metagenome</name>
    <dbReference type="NCBI Taxonomy" id="449393"/>
    <lineage>
        <taxon>unclassified sequences</taxon>
        <taxon>metagenomes</taxon>
        <taxon>ecological metagenomes</taxon>
    </lineage>
</organism>
<accession>A0A6J6EYN6</accession>
<dbReference type="Pfam" id="PF24254">
    <property type="entry name" value="DUF7455"/>
    <property type="match status" value="1"/>
</dbReference>
<feature type="domain" description="DUF7455" evidence="1">
    <location>
        <begin position="11"/>
        <end position="64"/>
    </location>
</feature>
<gene>
    <name evidence="2" type="ORF">UFOPK1740_00950</name>
</gene>
<dbReference type="AlphaFoldDB" id="A0A6J6EYN6"/>
<name>A0A6J6EYN6_9ZZZZ</name>
<reference evidence="2" key="1">
    <citation type="submission" date="2020-05" db="EMBL/GenBank/DDBJ databases">
        <authorList>
            <person name="Chiriac C."/>
            <person name="Salcher M."/>
            <person name="Ghai R."/>
            <person name="Kavagutti S V."/>
        </authorList>
    </citation>
    <scope>NUCLEOTIDE SEQUENCE</scope>
</reference>
<sequence length="68" mass="7353">MKTSLTAGPELTASDRCDRCGAQGYVRVTLSSGGTLIFCGHHAKKHEEQLKLIATEYVDETDRLGATN</sequence>